<dbReference type="Gene3D" id="1.25.10.10">
    <property type="entry name" value="Leucine-rich Repeat Variant"/>
    <property type="match status" value="1"/>
</dbReference>
<dbReference type="GO" id="GO:0043130">
    <property type="term" value="F:ubiquitin binding"/>
    <property type="evidence" value="ECO:0007669"/>
    <property type="project" value="EnsemblFungi"/>
</dbReference>
<evidence type="ECO:0000256" key="4">
    <source>
        <dbReference type="SAM" id="MobiDB-lite"/>
    </source>
</evidence>
<dbReference type="GO" id="GO:0031931">
    <property type="term" value="C:TORC1 complex"/>
    <property type="evidence" value="ECO:0007669"/>
    <property type="project" value="EnsemblFungi"/>
</dbReference>
<keyword evidence="3" id="KW-0677">Repeat</keyword>
<dbReference type="PRINTS" id="PR01547">
    <property type="entry name" value="YEAST176DUF"/>
</dbReference>
<feature type="compositionally biased region" description="Basic and acidic residues" evidence="4">
    <location>
        <begin position="896"/>
        <end position="908"/>
    </location>
</feature>
<dbReference type="GO" id="GO:0031929">
    <property type="term" value="P:TOR signaling"/>
    <property type="evidence" value="ECO:0007669"/>
    <property type="project" value="InterPro"/>
</dbReference>
<feature type="domain" description="Raptor N-terminal CASPase-like" evidence="5">
    <location>
        <begin position="56"/>
        <end position="210"/>
    </location>
</feature>
<dbReference type="HOGENOM" id="CLU_001136_0_2_1"/>
<evidence type="ECO:0000256" key="1">
    <source>
        <dbReference type="ARBA" id="ARBA00009257"/>
    </source>
</evidence>
<evidence type="ECO:0000313" key="11">
    <source>
        <dbReference type="Proteomes" id="UP000249293"/>
    </source>
</evidence>
<reference evidence="7" key="2">
    <citation type="submission" date="2014-08" db="EMBL/GenBank/DDBJ databases">
        <title>Exploiting Issatchenkia orientalis SD108 for Succinic Acid Production.</title>
        <authorList>
            <person name="Xiao H."/>
            <person name="Shao Z."/>
            <person name="Jiang Y."/>
            <person name="Dole S."/>
            <person name="Zhao H."/>
        </authorList>
    </citation>
    <scope>NUCLEOTIDE SEQUENCE [LARGE SCALE GENOMIC DNA]</scope>
    <source>
        <strain evidence="7">SD108</strain>
    </source>
</reference>
<reference evidence="10" key="3">
    <citation type="journal article" date="2017" name="Genome Announc.">
        <title>Genome sequences of Cyberlindnera fabianii 65, Pichia kudriavzevii 129, and Saccharomyces cerevisiae 131 isolated from fermented masau fruits in Zimbabwe.</title>
        <authorList>
            <person name="van Rijswijck I.M.H."/>
            <person name="Derks M.F.L."/>
            <person name="Abee T."/>
            <person name="de Ridder D."/>
            <person name="Smid E.J."/>
        </authorList>
    </citation>
    <scope>NUCLEOTIDE SEQUENCE [LARGE SCALE GENOMIC DNA]</scope>
    <source>
        <strain evidence="10">129</strain>
    </source>
</reference>
<feature type="region of interest" description="Disordered" evidence="4">
    <location>
        <begin position="404"/>
        <end position="427"/>
    </location>
</feature>
<dbReference type="GO" id="GO:0010506">
    <property type="term" value="P:regulation of autophagy"/>
    <property type="evidence" value="ECO:0007669"/>
    <property type="project" value="TreeGrafter"/>
</dbReference>
<dbReference type="SUPFAM" id="SSF50978">
    <property type="entry name" value="WD40 repeat-like"/>
    <property type="match status" value="1"/>
</dbReference>
<dbReference type="EMBL" id="JQFK01000015">
    <property type="protein sequence ID" value="KGK38860.1"/>
    <property type="molecule type" value="Genomic_DNA"/>
</dbReference>
<feature type="region of interest" description="Disordered" evidence="4">
    <location>
        <begin position="894"/>
        <end position="914"/>
    </location>
</feature>
<dbReference type="VEuPathDB" id="FungiDB:C5L36_0B01180"/>
<dbReference type="SMART" id="SM01302">
    <property type="entry name" value="Raptor_N"/>
    <property type="match status" value="1"/>
</dbReference>
<organism evidence="7 9">
    <name type="scientific">Pichia kudriavzevii</name>
    <name type="common">Yeast</name>
    <name type="synonym">Issatchenkia orientalis</name>
    <dbReference type="NCBI Taxonomy" id="4909"/>
    <lineage>
        <taxon>Eukaryota</taxon>
        <taxon>Fungi</taxon>
        <taxon>Dikarya</taxon>
        <taxon>Ascomycota</taxon>
        <taxon>Saccharomycotina</taxon>
        <taxon>Pichiomycetes</taxon>
        <taxon>Pichiales</taxon>
        <taxon>Pichiaceae</taxon>
        <taxon>Pichia</taxon>
    </lineage>
</organism>
<dbReference type="SMART" id="SM00320">
    <property type="entry name" value="WD40"/>
    <property type="match status" value="4"/>
</dbReference>
<reference evidence="6 11" key="5">
    <citation type="submission" date="2018-06" db="EMBL/GenBank/DDBJ databases">
        <title>Population genomics shows no distinction between pathogenic Candida krusei and environmental Pichia kudriavzevii: One species, four names.</title>
        <authorList>
            <person name="Douglass A.P."/>
            <person name="Offei B."/>
            <person name="Braun-Galleani S."/>
            <person name="Coughlan A.Y."/>
            <person name="Martos A."/>
            <person name="Ortiz-Merino R.A."/>
            <person name="Byrne K.P."/>
            <person name="Wolfe K.H."/>
        </authorList>
    </citation>
    <scope>NUCLEOTIDE SEQUENCE [LARGE SCALE GENOMIC DNA]</scope>
    <source>
        <strain evidence="6 11">CBS573</strain>
    </source>
</reference>
<sequence>MAQELRHGFLNDPLYLDDLQSHYFSHYDLKRNSTSGNPSPEDDEYKITDWKSATNKKKTSMAALIMCLNIGIPPPDVERPQEYPVLEAFVDPSSYPDPKLALQAIGKSLQTNYESISSRTKYKQSLDPSVEDLKRLCSTLRRNAKDERILFHYNGHGVPQPTHSGEIWVFNRGYTQYIPVSLYDLQNWLGAPYIMVIDTNAAGHVIENNKKFIQKRIDDEANNHTDIASVSPVSAYIESMQLGACQSDEMLPMNPDLPADLFTCCLTRPIEMSIKWFVLFSPLREKHYYDSLKNKNGVIEIPGKLTDRRTPLGELNWIFIAVTDTIAWTTLSRPLFKKLFRQDLVIAALFRNFLLAKKLMPEVGCHPISDPPLPDISNHPMWESWEFAIDQILAQMLKKKESEAEEVDMSDIPQLQTTDNDTNGKNDSVQIANKPVPLSNGWNYQHCSFFQQHLTAFEVWLQYGSAIKEPPQQLPIVLQVLLSQAHRLRALHLLSNFLDLGTWAVYLALSVGMFPYIQKLLQSPSPDLKPILVFIWTRIMSADHENAKQELLKDRGYNYFTQMLTLQPRPSQPLIGDAPLVIESPAVNNNVTFADQKAMSAFVLTMFVKDHKQGQKAAFSIEVVRICIGYIETSESPLLRQWSALLISGMVKDYLEAIVLIMRSGATGKLLQLIGDPIPEIRASLVNAFTNFVLMPKEYEDLEDSYGLKEELNQQDLSIATEIINLSFDGSPLIRREVVCFFSRFVVKYLQFFLVCAFSQLEEEVTLIDNPSMIDEIRRKSPAYGSIFFTIWKSLLISSEDPHDEVKNHAQEVIDYVMIKLNESKLGDVASEMEDYLLEKRGVGEDRSNSIDSKLFAKITENQKYNSMKSSSRNNTVGKKSLEKVTKRVQSLNLDSRLKTEMENKNNDSKSSASSTYAFSIAEKVSKLKSWLNALSGTDGEQSTNSHILANYLSHQPTTFPYGSNPKPKTPRFVPRVRKDGYPILPFTSKFLEYSSEYFQESQLGPKEEDEPGSEEYMRRIWRRNRNEAIIAATQPQKSLALEGDWKNIVVRLNNVTQPKLLKFTQFEKWISVVDERDNVTTFDWGKNKELCKFSNGNPFGTKITDVKFLNEDHVPLLMSGSSDGVIKIYKNFNDIENCLLLTSWRALNDIMLTPRSVGLISEWQQSRGTLLVTGDVKVIKVWDAPREKCVMDIPIRSTSQITTLTSDQVGGNIVIAGFQDGSMRVYDRRLEGKDSLVKVYKPSTFAEKSPLRNVHMQRGGMRELVSGNSSGLVQLWDIRQDSPIVRFRAFEKTMTTAFIHEHAPIIACASKEVDMYTTSGTRVSRISNSGFISTLHGGTRNNMYINSLTLHPHRMMMATNYNQSSEITLYECREKADPSADFYSREELIGGFQ</sequence>
<evidence type="ECO:0000256" key="2">
    <source>
        <dbReference type="ARBA" id="ARBA00022574"/>
    </source>
</evidence>
<dbReference type="EMBL" id="CP028774">
    <property type="protein sequence ID" value="AWU74851.1"/>
    <property type="molecule type" value="Genomic_DNA"/>
</dbReference>
<dbReference type="Pfam" id="PF14538">
    <property type="entry name" value="Raptor_N"/>
    <property type="match status" value="1"/>
</dbReference>
<dbReference type="PANTHER" id="PTHR12848">
    <property type="entry name" value="REGULATORY-ASSOCIATED PROTEIN OF MTOR"/>
    <property type="match status" value="1"/>
</dbReference>
<evidence type="ECO:0000259" key="5">
    <source>
        <dbReference type="SMART" id="SM01302"/>
    </source>
</evidence>
<protein>
    <submittedName>
        <fullName evidence="8">WD repeat-containing protein mip1</fullName>
    </submittedName>
</protein>
<dbReference type="InterPro" id="IPR001680">
    <property type="entry name" value="WD40_rpt"/>
</dbReference>
<dbReference type="Proteomes" id="UP000029867">
    <property type="component" value="Unassembled WGS sequence"/>
</dbReference>
<dbReference type="InterPro" id="IPR029347">
    <property type="entry name" value="Raptor_N"/>
</dbReference>
<dbReference type="InterPro" id="IPR011989">
    <property type="entry name" value="ARM-like"/>
</dbReference>
<evidence type="ECO:0000313" key="10">
    <source>
        <dbReference type="Proteomes" id="UP000189274"/>
    </source>
</evidence>
<comment type="similarity">
    <text evidence="1">Belongs to the WD repeat RAPTOR family.</text>
</comment>
<evidence type="ECO:0000313" key="6">
    <source>
        <dbReference type="EMBL" id="AWU74851.1"/>
    </source>
</evidence>
<evidence type="ECO:0000313" key="9">
    <source>
        <dbReference type="Proteomes" id="UP000029867"/>
    </source>
</evidence>
<reference evidence="9" key="1">
    <citation type="journal article" date="2014" name="Microb. Cell Fact.">
        <title>Exploiting Issatchenkia orientalis SD108 for succinic acid production.</title>
        <authorList>
            <person name="Xiao H."/>
            <person name="Shao Z."/>
            <person name="Jiang Y."/>
            <person name="Dole S."/>
            <person name="Zhao H."/>
        </authorList>
    </citation>
    <scope>NUCLEOTIDE SEQUENCE [LARGE SCALE GENOMIC DNA]</scope>
    <source>
        <strain evidence="9">SD108</strain>
    </source>
</reference>
<dbReference type="Proteomes" id="UP000189274">
    <property type="component" value="Unassembled WGS sequence"/>
</dbReference>
<dbReference type="GO" id="GO:0005886">
    <property type="term" value="C:plasma membrane"/>
    <property type="evidence" value="ECO:0007669"/>
    <property type="project" value="EnsemblFungi"/>
</dbReference>
<proteinExistence type="inferred from homology"/>
<dbReference type="GO" id="GO:0030307">
    <property type="term" value="P:positive regulation of cell growth"/>
    <property type="evidence" value="ECO:0007669"/>
    <property type="project" value="TreeGrafter"/>
</dbReference>
<dbReference type="GO" id="GO:0000329">
    <property type="term" value="C:fungal-type vacuole membrane"/>
    <property type="evidence" value="ECO:0007669"/>
    <property type="project" value="EnsemblFungi"/>
</dbReference>
<dbReference type="PANTHER" id="PTHR12848:SF16">
    <property type="entry name" value="REGULATORY-ASSOCIATED PROTEIN OF MTOR"/>
    <property type="match status" value="1"/>
</dbReference>
<dbReference type="InterPro" id="IPR036322">
    <property type="entry name" value="WD40_repeat_dom_sf"/>
</dbReference>
<dbReference type="InterPro" id="IPR015943">
    <property type="entry name" value="WD40/YVTN_repeat-like_dom_sf"/>
</dbReference>
<dbReference type="InterPro" id="IPR004083">
    <property type="entry name" value="Raptor"/>
</dbReference>
<dbReference type="GO" id="GO:0031139">
    <property type="term" value="P:positive regulation of conjugation with cellular fusion"/>
    <property type="evidence" value="ECO:0007669"/>
    <property type="project" value="EnsemblFungi"/>
</dbReference>
<feature type="compositionally biased region" description="Polar residues" evidence="4">
    <location>
        <begin position="413"/>
        <end position="427"/>
    </location>
</feature>
<keyword evidence="11" id="KW-1185">Reference proteome</keyword>
<dbReference type="GO" id="GO:0071230">
    <property type="term" value="P:cellular response to amino acid stimulus"/>
    <property type="evidence" value="ECO:0007669"/>
    <property type="project" value="TreeGrafter"/>
</dbReference>
<evidence type="ECO:0000313" key="8">
    <source>
        <dbReference type="EMBL" id="ONH73342.1"/>
    </source>
</evidence>
<dbReference type="OrthoDB" id="10262360at2759"/>
<dbReference type="InterPro" id="IPR016024">
    <property type="entry name" value="ARM-type_fold"/>
</dbReference>
<dbReference type="STRING" id="4909.A0A099P1S7"/>
<dbReference type="GO" id="GO:0009267">
    <property type="term" value="P:cellular response to starvation"/>
    <property type="evidence" value="ECO:0007669"/>
    <property type="project" value="EnsemblFungi"/>
</dbReference>
<accession>A0A099P1S7</accession>
<dbReference type="eggNOG" id="KOG1517">
    <property type="taxonomic scope" value="Eukaryota"/>
</dbReference>
<dbReference type="EMBL" id="MQVM01000015">
    <property type="protein sequence ID" value="ONH73342.1"/>
    <property type="molecule type" value="Genomic_DNA"/>
</dbReference>
<dbReference type="Gene3D" id="2.130.10.10">
    <property type="entry name" value="YVTN repeat-like/Quinoprotein amine dehydrogenase"/>
    <property type="match status" value="1"/>
</dbReference>
<reference evidence="8" key="4">
    <citation type="submission" date="2017-01" db="EMBL/GenBank/DDBJ databases">
        <authorList>
            <person name="Mah S.A."/>
            <person name="Swanson W.J."/>
            <person name="Moy G.W."/>
            <person name="Vacquier V.D."/>
        </authorList>
    </citation>
    <scope>NUCLEOTIDE SEQUENCE [LARGE SCALE GENOMIC DNA]</scope>
    <source>
        <strain evidence="8">129</strain>
    </source>
</reference>
<gene>
    <name evidence="8" type="ORF">BOH78_3244</name>
    <name evidence="6" type="ORF">C5L36_0B01180</name>
    <name evidence="7" type="ORF">JL09_g2028</name>
</gene>
<keyword evidence="2" id="KW-0853">WD repeat</keyword>
<evidence type="ECO:0000313" key="7">
    <source>
        <dbReference type="EMBL" id="KGK38860.1"/>
    </source>
</evidence>
<evidence type="ECO:0000256" key="3">
    <source>
        <dbReference type="ARBA" id="ARBA00022737"/>
    </source>
</evidence>
<dbReference type="GO" id="GO:0030674">
    <property type="term" value="F:protein-macromolecule adaptor activity"/>
    <property type="evidence" value="ECO:0007669"/>
    <property type="project" value="TreeGrafter"/>
</dbReference>
<dbReference type="GO" id="GO:0030874">
    <property type="term" value="C:nucleolar chromatin"/>
    <property type="evidence" value="ECO:0007669"/>
    <property type="project" value="EnsemblFungi"/>
</dbReference>
<dbReference type="Proteomes" id="UP000249293">
    <property type="component" value="Chromosome 2"/>
</dbReference>
<dbReference type="SUPFAM" id="SSF48371">
    <property type="entry name" value="ARM repeat"/>
    <property type="match status" value="1"/>
</dbReference>
<name>A0A099P1S7_PICKU</name>